<dbReference type="AlphaFoldDB" id="A0A7J6D7X7"/>
<dbReference type="Gene3D" id="3.30.40.10">
    <property type="entry name" value="Zinc/RING finger domain, C3HC4 (zinc finger)"/>
    <property type="match status" value="1"/>
</dbReference>
<evidence type="ECO:0000313" key="5">
    <source>
        <dbReference type="EMBL" id="KAF4115393.1"/>
    </source>
</evidence>
<dbReference type="Pfam" id="PF00628">
    <property type="entry name" value="PHD"/>
    <property type="match status" value="1"/>
</dbReference>
<dbReference type="InterPro" id="IPR001965">
    <property type="entry name" value="Znf_PHD"/>
</dbReference>
<dbReference type="InterPro" id="IPR019786">
    <property type="entry name" value="Zinc_finger_PHD-type_CS"/>
</dbReference>
<dbReference type="SMART" id="SM00249">
    <property type="entry name" value="PHD"/>
    <property type="match status" value="1"/>
</dbReference>
<evidence type="ECO:0000259" key="4">
    <source>
        <dbReference type="SMART" id="SM00249"/>
    </source>
</evidence>
<accession>A0A7J6D7X7</accession>
<evidence type="ECO:0000313" key="6">
    <source>
        <dbReference type="Proteomes" id="UP000579812"/>
    </source>
</evidence>
<name>A0A7J6D7X7_9TELE</name>
<evidence type="ECO:0000256" key="1">
    <source>
        <dbReference type="ARBA" id="ARBA00022723"/>
    </source>
</evidence>
<dbReference type="EMBL" id="JAAMOB010000003">
    <property type="protein sequence ID" value="KAF4115393.1"/>
    <property type="molecule type" value="Genomic_DNA"/>
</dbReference>
<dbReference type="Proteomes" id="UP000579812">
    <property type="component" value="Unassembled WGS sequence"/>
</dbReference>
<dbReference type="PROSITE" id="PS01359">
    <property type="entry name" value="ZF_PHD_1"/>
    <property type="match status" value="1"/>
</dbReference>
<keyword evidence="6" id="KW-1185">Reference proteome</keyword>
<dbReference type="InterPro" id="IPR019787">
    <property type="entry name" value="Znf_PHD-finger"/>
</dbReference>
<organism evidence="5 6">
    <name type="scientific">Onychostoma macrolepis</name>
    <dbReference type="NCBI Taxonomy" id="369639"/>
    <lineage>
        <taxon>Eukaryota</taxon>
        <taxon>Metazoa</taxon>
        <taxon>Chordata</taxon>
        <taxon>Craniata</taxon>
        <taxon>Vertebrata</taxon>
        <taxon>Euteleostomi</taxon>
        <taxon>Actinopterygii</taxon>
        <taxon>Neopterygii</taxon>
        <taxon>Teleostei</taxon>
        <taxon>Ostariophysi</taxon>
        <taxon>Cypriniformes</taxon>
        <taxon>Cyprinidae</taxon>
        <taxon>Acrossocheilinae</taxon>
        <taxon>Onychostoma</taxon>
    </lineage>
</organism>
<dbReference type="SUPFAM" id="SSF57903">
    <property type="entry name" value="FYVE/PHD zinc finger"/>
    <property type="match status" value="1"/>
</dbReference>
<sequence length="70" mass="7916">MREDLGLCLLNESEPLDNLCLACGEQYPHTPDEIDTWIACDSCNGWYHWDCINRPSLEALFICLGCQGPI</sequence>
<evidence type="ECO:0000256" key="3">
    <source>
        <dbReference type="ARBA" id="ARBA00022833"/>
    </source>
</evidence>
<proteinExistence type="predicted"/>
<dbReference type="GO" id="GO:0008270">
    <property type="term" value="F:zinc ion binding"/>
    <property type="evidence" value="ECO:0007669"/>
    <property type="project" value="UniProtKB-KW"/>
</dbReference>
<evidence type="ECO:0000256" key="2">
    <source>
        <dbReference type="ARBA" id="ARBA00022771"/>
    </source>
</evidence>
<keyword evidence="2" id="KW-0863">Zinc-finger</keyword>
<gene>
    <name evidence="5" type="ORF">G5714_002882</name>
</gene>
<keyword evidence="1" id="KW-0479">Metal-binding</keyword>
<dbReference type="InterPro" id="IPR011011">
    <property type="entry name" value="Znf_FYVE_PHD"/>
</dbReference>
<dbReference type="InterPro" id="IPR013083">
    <property type="entry name" value="Znf_RING/FYVE/PHD"/>
</dbReference>
<comment type="caution">
    <text evidence="5">The sequence shown here is derived from an EMBL/GenBank/DDBJ whole genome shotgun (WGS) entry which is preliminary data.</text>
</comment>
<feature type="domain" description="Zinc finger PHD-type" evidence="4">
    <location>
        <begin position="19"/>
        <end position="67"/>
    </location>
</feature>
<keyword evidence="3" id="KW-0862">Zinc</keyword>
<protein>
    <recommendedName>
        <fullName evidence="4">Zinc finger PHD-type domain-containing protein</fullName>
    </recommendedName>
</protein>
<reference evidence="5 6" key="1">
    <citation type="submission" date="2020-04" db="EMBL/GenBank/DDBJ databases">
        <title>Chromosome-level genome assembly of a cyprinid fish Onychostoma macrolepis by integration of Nanopore Sequencing, Bionano and Hi-C technology.</title>
        <authorList>
            <person name="Wang D."/>
        </authorList>
    </citation>
    <scope>NUCLEOTIDE SEQUENCE [LARGE SCALE GENOMIC DNA]</scope>
    <source>
        <strain evidence="5">SWU-2019</strain>
        <tissue evidence="5">Muscle</tissue>
    </source>
</reference>